<sequence>MGEEQAALNVIALGAPGAGKTTYLAALHHEVKSDPFPGVSVSLAQSAQAAELDRVYRQAADPSQGWPAATRTGEGLREFAFRLVVEASRVNWRNQIVSARHPVMSLTYLDYAGEFIPDADLYEEEAAEFDERLGAAHALLGIIDGHQLLKYMLRCGPEEEERFLANLARVVGRLKGAAQPVHFLVTKWDLFDGRFTFAQVRDALLATPAETGFAVFVAKRTARRRFGRTLLGRVRLIPVSGYGGIAFLGEDMTVQRDPDGRLDQQNVIVPLAAAVADIVDHFVQKATVPRDAAEIEADRQAAVEFGRAAQSASELKVGPTGVHINVFAMITAALVGVPRLGRLLIVPGKALGRSARRQYRRVRARRLAGVRTVEGAAFYLADLIEAEMESFDIRFPDSMLTYEPPRRG</sequence>
<proteinExistence type="predicted"/>
<evidence type="ECO:0000313" key="2">
    <source>
        <dbReference type="Proteomes" id="UP000294513"/>
    </source>
</evidence>
<name>A0A4R5B7U7_9ACTN</name>
<dbReference type="SUPFAM" id="SSF52540">
    <property type="entry name" value="P-loop containing nucleoside triphosphate hydrolases"/>
    <property type="match status" value="1"/>
</dbReference>
<keyword evidence="2" id="KW-1185">Reference proteome</keyword>
<dbReference type="Proteomes" id="UP000294513">
    <property type="component" value="Unassembled WGS sequence"/>
</dbReference>
<dbReference type="AlphaFoldDB" id="A0A4R5B7U7"/>
<reference evidence="1 2" key="1">
    <citation type="submission" date="2019-03" db="EMBL/GenBank/DDBJ databases">
        <title>Draft genome sequences of novel Actinobacteria.</title>
        <authorList>
            <person name="Sahin N."/>
            <person name="Ay H."/>
            <person name="Saygin H."/>
        </authorList>
    </citation>
    <scope>NUCLEOTIDE SEQUENCE [LARGE SCALE GENOMIC DNA]</scope>
    <source>
        <strain evidence="1 2">H3C3</strain>
    </source>
</reference>
<dbReference type="RefSeq" id="WP_131896980.1">
    <property type="nucleotide sequence ID" value="NZ_SMKU01000137.1"/>
</dbReference>
<gene>
    <name evidence="1" type="ORF">E1298_24115</name>
</gene>
<dbReference type="Gene3D" id="3.40.50.300">
    <property type="entry name" value="P-loop containing nucleotide triphosphate hydrolases"/>
    <property type="match status" value="1"/>
</dbReference>
<organism evidence="1 2">
    <name type="scientific">Actinomadura rubrisoli</name>
    <dbReference type="NCBI Taxonomy" id="2530368"/>
    <lineage>
        <taxon>Bacteria</taxon>
        <taxon>Bacillati</taxon>
        <taxon>Actinomycetota</taxon>
        <taxon>Actinomycetes</taxon>
        <taxon>Streptosporangiales</taxon>
        <taxon>Thermomonosporaceae</taxon>
        <taxon>Actinomadura</taxon>
    </lineage>
</organism>
<dbReference type="InterPro" id="IPR027417">
    <property type="entry name" value="P-loop_NTPase"/>
</dbReference>
<evidence type="ECO:0000313" key="1">
    <source>
        <dbReference type="EMBL" id="TDD81455.1"/>
    </source>
</evidence>
<dbReference type="EMBL" id="SMKU01000137">
    <property type="protein sequence ID" value="TDD81455.1"/>
    <property type="molecule type" value="Genomic_DNA"/>
</dbReference>
<protein>
    <submittedName>
        <fullName evidence="1">Uncharacterized protein</fullName>
    </submittedName>
</protein>
<accession>A0A4R5B7U7</accession>
<comment type="caution">
    <text evidence="1">The sequence shown here is derived from an EMBL/GenBank/DDBJ whole genome shotgun (WGS) entry which is preliminary data.</text>
</comment>
<dbReference type="OrthoDB" id="491589at2"/>